<gene>
    <name evidence="2" type="ORF">BJN34_06005</name>
</gene>
<dbReference type="Proteomes" id="UP000189627">
    <property type="component" value="Chromosome 1"/>
</dbReference>
<dbReference type="OrthoDB" id="8379100at2"/>
<dbReference type="EMBL" id="CP017757">
    <property type="protein sequence ID" value="AQV93447.1"/>
    <property type="molecule type" value="Genomic_DNA"/>
</dbReference>
<dbReference type="Pfam" id="PF00085">
    <property type="entry name" value="Thioredoxin"/>
    <property type="match status" value="1"/>
</dbReference>
<proteinExistence type="predicted"/>
<dbReference type="Gene3D" id="3.40.30.10">
    <property type="entry name" value="Glutaredoxin"/>
    <property type="match status" value="1"/>
</dbReference>
<dbReference type="SUPFAM" id="SSF52833">
    <property type="entry name" value="Thioredoxin-like"/>
    <property type="match status" value="1"/>
</dbReference>
<dbReference type="KEGG" id="cuh:BJN34_06005"/>
<dbReference type="CDD" id="cd02947">
    <property type="entry name" value="TRX_family"/>
    <property type="match status" value="1"/>
</dbReference>
<dbReference type="InterPro" id="IPR013766">
    <property type="entry name" value="Thioredoxin_domain"/>
</dbReference>
<dbReference type="AlphaFoldDB" id="A0A1U9ULY4"/>
<evidence type="ECO:0000313" key="2">
    <source>
        <dbReference type="EMBL" id="AQV93447.1"/>
    </source>
</evidence>
<sequence length="143" mass="15351">MSTEPPAGLADPSRDAHLDHRAFDAFAMREVDDTTIDAAIAAAGDALVCVFFWGVDCFNCEMAKKALLASPEPVRALALHWLHANVYAHPELGRRFGLHGIPVFMFFQDGKKLGRATGWHGHGQFAAAVANARLKASGKPLAG</sequence>
<dbReference type="RefSeq" id="WP_078195797.1">
    <property type="nucleotide sequence ID" value="NZ_CP017757.2"/>
</dbReference>
<organism evidence="2 3">
    <name type="scientific">Cupriavidus necator</name>
    <name type="common">Alcaligenes eutrophus</name>
    <name type="synonym">Ralstonia eutropha</name>
    <dbReference type="NCBI Taxonomy" id="106590"/>
    <lineage>
        <taxon>Bacteria</taxon>
        <taxon>Pseudomonadati</taxon>
        <taxon>Pseudomonadota</taxon>
        <taxon>Betaproteobacteria</taxon>
        <taxon>Burkholderiales</taxon>
        <taxon>Burkholderiaceae</taxon>
        <taxon>Cupriavidus</taxon>
    </lineage>
</organism>
<dbReference type="InterPro" id="IPR036249">
    <property type="entry name" value="Thioredoxin-like_sf"/>
</dbReference>
<reference evidence="3" key="1">
    <citation type="submission" date="2017-02" db="EMBL/GenBank/DDBJ databases">
        <title>Complete genome sequence of Cupriavidus necator strain NH9, a 3-chlorobenzoate degrader.</title>
        <authorList>
            <person name="Moriuchi R."/>
            <person name="Dohra H."/>
            <person name="Ogawa N."/>
        </authorList>
    </citation>
    <scope>NUCLEOTIDE SEQUENCE [LARGE SCALE GENOMIC DNA]</scope>
    <source>
        <strain evidence="3">NH9</strain>
    </source>
</reference>
<evidence type="ECO:0000313" key="3">
    <source>
        <dbReference type="Proteomes" id="UP000189627"/>
    </source>
</evidence>
<evidence type="ECO:0000259" key="1">
    <source>
        <dbReference type="Pfam" id="PF00085"/>
    </source>
</evidence>
<name>A0A1U9ULY4_CUPNE</name>
<protein>
    <submittedName>
        <fullName evidence="2">Thiol reductase thioredoxin</fullName>
    </submittedName>
</protein>
<feature type="domain" description="Thioredoxin" evidence="1">
    <location>
        <begin position="31"/>
        <end position="129"/>
    </location>
</feature>
<accession>A0A1U9ULY4</accession>